<dbReference type="InterPro" id="IPR036271">
    <property type="entry name" value="Tet_transcr_reg_TetR-rel_C_sf"/>
</dbReference>
<dbReference type="Pfam" id="PF00440">
    <property type="entry name" value="TetR_N"/>
    <property type="match status" value="1"/>
</dbReference>
<dbReference type="InterPro" id="IPR001647">
    <property type="entry name" value="HTH_TetR"/>
</dbReference>
<dbReference type="InterPro" id="IPR009057">
    <property type="entry name" value="Homeodomain-like_sf"/>
</dbReference>
<gene>
    <name evidence="7" type="ORF">ACFOGJ_21595</name>
</gene>
<evidence type="ECO:0000256" key="5">
    <source>
        <dbReference type="PROSITE-ProRule" id="PRU00335"/>
    </source>
</evidence>
<proteinExistence type="predicted"/>
<reference evidence="8" key="1">
    <citation type="journal article" date="2019" name="Int. J. Syst. Evol. Microbiol.">
        <title>The Global Catalogue of Microorganisms (GCM) 10K type strain sequencing project: providing services to taxonomists for standard genome sequencing and annotation.</title>
        <authorList>
            <consortium name="The Broad Institute Genomics Platform"/>
            <consortium name="The Broad Institute Genome Sequencing Center for Infectious Disease"/>
            <person name="Wu L."/>
            <person name="Ma J."/>
        </authorList>
    </citation>
    <scope>NUCLEOTIDE SEQUENCE [LARGE SCALE GENOMIC DNA]</scope>
    <source>
        <strain evidence="8">KCTC 42964</strain>
    </source>
</reference>
<keyword evidence="1" id="KW-0678">Repressor</keyword>
<dbReference type="Proteomes" id="UP001595528">
    <property type="component" value="Unassembled WGS sequence"/>
</dbReference>
<dbReference type="PANTHER" id="PTHR30055:SF175">
    <property type="entry name" value="HTH-TYPE TRANSCRIPTIONAL REPRESSOR KSTR2"/>
    <property type="match status" value="1"/>
</dbReference>
<dbReference type="PROSITE" id="PS50977">
    <property type="entry name" value="HTH_TETR_2"/>
    <property type="match status" value="1"/>
</dbReference>
<dbReference type="SUPFAM" id="SSF48498">
    <property type="entry name" value="Tetracyclin repressor-like, C-terminal domain"/>
    <property type="match status" value="1"/>
</dbReference>
<evidence type="ECO:0000256" key="4">
    <source>
        <dbReference type="ARBA" id="ARBA00023163"/>
    </source>
</evidence>
<comment type="caution">
    <text evidence="7">The sequence shown here is derived from an EMBL/GenBank/DDBJ whole genome shotgun (WGS) entry which is preliminary data.</text>
</comment>
<keyword evidence="3 5" id="KW-0238">DNA-binding</keyword>
<keyword evidence="4" id="KW-0804">Transcription</keyword>
<dbReference type="InterPro" id="IPR041490">
    <property type="entry name" value="KstR2_TetR_C"/>
</dbReference>
<dbReference type="InterPro" id="IPR023772">
    <property type="entry name" value="DNA-bd_HTH_TetR-type_CS"/>
</dbReference>
<evidence type="ECO:0000256" key="1">
    <source>
        <dbReference type="ARBA" id="ARBA00022491"/>
    </source>
</evidence>
<feature type="DNA-binding region" description="H-T-H motif" evidence="5">
    <location>
        <begin position="53"/>
        <end position="72"/>
    </location>
</feature>
<accession>A0ABV7L5L3</accession>
<dbReference type="PANTHER" id="PTHR30055">
    <property type="entry name" value="HTH-TYPE TRANSCRIPTIONAL REGULATOR RUTR"/>
    <property type="match status" value="1"/>
</dbReference>
<dbReference type="PRINTS" id="PR00455">
    <property type="entry name" value="HTHTETR"/>
</dbReference>
<dbReference type="PROSITE" id="PS01081">
    <property type="entry name" value="HTH_TETR_1"/>
    <property type="match status" value="1"/>
</dbReference>
<dbReference type="Gene3D" id="1.10.10.60">
    <property type="entry name" value="Homeodomain-like"/>
    <property type="match status" value="1"/>
</dbReference>
<dbReference type="Pfam" id="PF17932">
    <property type="entry name" value="TetR_C_24"/>
    <property type="match status" value="1"/>
</dbReference>
<dbReference type="InterPro" id="IPR050109">
    <property type="entry name" value="HTH-type_TetR-like_transc_reg"/>
</dbReference>
<evidence type="ECO:0000259" key="6">
    <source>
        <dbReference type="PROSITE" id="PS50977"/>
    </source>
</evidence>
<keyword evidence="2" id="KW-0805">Transcription regulation</keyword>
<dbReference type="SUPFAM" id="SSF46689">
    <property type="entry name" value="Homeodomain-like"/>
    <property type="match status" value="1"/>
</dbReference>
<feature type="domain" description="HTH tetR-type" evidence="6">
    <location>
        <begin position="30"/>
        <end position="90"/>
    </location>
</feature>
<organism evidence="7 8">
    <name type="scientific">Marinibaculum pumilum</name>
    <dbReference type="NCBI Taxonomy" id="1766165"/>
    <lineage>
        <taxon>Bacteria</taxon>
        <taxon>Pseudomonadati</taxon>
        <taxon>Pseudomonadota</taxon>
        <taxon>Alphaproteobacteria</taxon>
        <taxon>Rhodospirillales</taxon>
        <taxon>Rhodospirillaceae</taxon>
        <taxon>Marinibaculum</taxon>
    </lineage>
</organism>
<sequence length="227" mass="25127">MTDEEGEAGTATGVEVQPWIPFEDRRRARGRKKEAVLRMAVRLFLENGVHRTSLAEVAAALNITKPALYNYFRSKDEILFECCRLGREMYEAGIADIAARDGSGLEKLRALIRSYAKVITQDFGQCLVRFDDRELSPEARADIRRAKRRIDAAFREQIARGISDGSIRPCDPKVAGFVITGALNGIGTWYSPDGPLSVDEIADGFVERLVDGLAVRRVPAKAKVAEA</sequence>
<protein>
    <submittedName>
        <fullName evidence="7">TetR/AcrR family transcriptional regulator</fullName>
    </submittedName>
</protein>
<dbReference type="EMBL" id="JBHRTR010000034">
    <property type="protein sequence ID" value="MFC3229859.1"/>
    <property type="molecule type" value="Genomic_DNA"/>
</dbReference>
<evidence type="ECO:0000313" key="7">
    <source>
        <dbReference type="EMBL" id="MFC3229859.1"/>
    </source>
</evidence>
<evidence type="ECO:0000256" key="3">
    <source>
        <dbReference type="ARBA" id="ARBA00023125"/>
    </source>
</evidence>
<evidence type="ECO:0000313" key="8">
    <source>
        <dbReference type="Proteomes" id="UP001595528"/>
    </source>
</evidence>
<name>A0ABV7L5L3_9PROT</name>
<keyword evidence="8" id="KW-1185">Reference proteome</keyword>
<dbReference type="Gene3D" id="1.10.357.10">
    <property type="entry name" value="Tetracycline Repressor, domain 2"/>
    <property type="match status" value="1"/>
</dbReference>
<dbReference type="RefSeq" id="WP_379904458.1">
    <property type="nucleotide sequence ID" value="NZ_JBHRTR010000034.1"/>
</dbReference>
<evidence type="ECO:0000256" key="2">
    <source>
        <dbReference type="ARBA" id="ARBA00023015"/>
    </source>
</evidence>